<dbReference type="GeneID" id="30007917"/>
<evidence type="ECO:0000256" key="1">
    <source>
        <dbReference type="SAM" id="MobiDB-lite"/>
    </source>
</evidence>
<dbReference type="InterPro" id="IPR015069">
    <property type="entry name" value="2H-PEstase_DUF1868"/>
</dbReference>
<feature type="region of interest" description="Disordered" evidence="1">
    <location>
        <begin position="1"/>
        <end position="21"/>
    </location>
</feature>
<name>A0A178ZRC3_9EURO</name>
<dbReference type="OrthoDB" id="2877829at2759"/>
<evidence type="ECO:0000313" key="4">
    <source>
        <dbReference type="Proteomes" id="UP000078343"/>
    </source>
</evidence>
<gene>
    <name evidence="3" type="ORF">AYL99_03748</name>
</gene>
<protein>
    <recommendedName>
        <fullName evidence="2">DUF1868 domain-containing protein</fullName>
    </recommendedName>
</protein>
<dbReference type="RefSeq" id="XP_018694912.1">
    <property type="nucleotide sequence ID" value="XM_018835262.1"/>
</dbReference>
<reference evidence="3 4" key="1">
    <citation type="submission" date="2016-04" db="EMBL/GenBank/DDBJ databases">
        <title>Draft genome of Fonsecaea erecta CBS 125763.</title>
        <authorList>
            <person name="Weiss V.A."/>
            <person name="Vicente V.A."/>
            <person name="Raittz R.T."/>
            <person name="Moreno L.F."/>
            <person name="De Souza E.M."/>
            <person name="Pedrosa F.O."/>
            <person name="Steffens M.B."/>
            <person name="Faoro H."/>
            <person name="Tadra-Sfeir M.Z."/>
            <person name="Najafzadeh M.J."/>
            <person name="Felipe M.S."/>
            <person name="Teixeira M."/>
            <person name="Sun J."/>
            <person name="Xi L."/>
            <person name="Gomes R."/>
            <person name="De Azevedo C.M."/>
            <person name="Salgado C.G."/>
            <person name="Da Silva M.B."/>
            <person name="Nascimento M.F."/>
            <person name="Queiroz-Telles F."/>
            <person name="Attili D.S."/>
            <person name="Gorbushina A."/>
        </authorList>
    </citation>
    <scope>NUCLEOTIDE SEQUENCE [LARGE SCALE GENOMIC DNA]</scope>
    <source>
        <strain evidence="3 4">CBS 125763</strain>
    </source>
</reference>
<dbReference type="SUPFAM" id="SSF55144">
    <property type="entry name" value="LigT-like"/>
    <property type="match status" value="1"/>
</dbReference>
<evidence type="ECO:0000259" key="2">
    <source>
        <dbReference type="Pfam" id="PF08975"/>
    </source>
</evidence>
<evidence type="ECO:0000313" key="3">
    <source>
        <dbReference type="EMBL" id="OAP61545.1"/>
    </source>
</evidence>
<dbReference type="Proteomes" id="UP000078343">
    <property type="component" value="Unassembled WGS sequence"/>
</dbReference>
<accession>A0A178ZRC3</accession>
<dbReference type="AlphaFoldDB" id="A0A178ZRC3"/>
<dbReference type="Gene3D" id="3.90.1140.10">
    <property type="entry name" value="Cyclic phosphodiesterase"/>
    <property type="match status" value="1"/>
</dbReference>
<dbReference type="Pfam" id="PF08975">
    <property type="entry name" value="2H-phosphodiest"/>
    <property type="match status" value="1"/>
</dbReference>
<sequence>MANSSGPTPRQDSPHTDYPVSIGRKFDPDGNVLPFPGNTIICHLSPDHALFRAMLGLYDALGHHKLASLYTLLPPESWHMTVFEGVTDQTREPHVWPADLPLDAPLSRCTDLFKKKLENFGIEGEPPFQMTIVGYDPLIDGIALRAVPATSADETRLRGLRHRLSEVLQLHHPAHDRYSFHISLAYILRRLENQQHQELSDFLEEYRPKLPPHFEMGIPEFCTFEDMFAFNRQFFLGLAPEKT</sequence>
<proteinExistence type="predicted"/>
<organism evidence="3 4">
    <name type="scientific">Fonsecaea erecta</name>
    <dbReference type="NCBI Taxonomy" id="1367422"/>
    <lineage>
        <taxon>Eukaryota</taxon>
        <taxon>Fungi</taxon>
        <taxon>Dikarya</taxon>
        <taxon>Ascomycota</taxon>
        <taxon>Pezizomycotina</taxon>
        <taxon>Eurotiomycetes</taxon>
        <taxon>Chaetothyriomycetidae</taxon>
        <taxon>Chaetothyriales</taxon>
        <taxon>Herpotrichiellaceae</taxon>
        <taxon>Fonsecaea</taxon>
    </lineage>
</organism>
<feature type="compositionally biased region" description="Polar residues" evidence="1">
    <location>
        <begin position="1"/>
        <end position="11"/>
    </location>
</feature>
<dbReference type="InterPro" id="IPR009097">
    <property type="entry name" value="Cyclic_Pdiesterase"/>
</dbReference>
<keyword evidence="4" id="KW-1185">Reference proteome</keyword>
<dbReference type="EMBL" id="LVYI01000003">
    <property type="protein sequence ID" value="OAP61545.1"/>
    <property type="molecule type" value="Genomic_DNA"/>
</dbReference>
<comment type="caution">
    <text evidence="3">The sequence shown here is derived from an EMBL/GenBank/DDBJ whole genome shotgun (WGS) entry which is preliminary data.</text>
</comment>
<feature type="domain" description="DUF1868" evidence="2">
    <location>
        <begin position="25"/>
        <end position="136"/>
    </location>
</feature>